<evidence type="ECO:0000313" key="1">
    <source>
        <dbReference type="EMBL" id="APG79224.1"/>
    </source>
</evidence>
<name>A0A1L3KPB7_9VIRU</name>
<accession>A0A1L3KPB7</accession>
<keyword evidence="1" id="KW-0696">RNA-directed RNA polymerase</keyword>
<keyword evidence="1" id="KW-0808">Transferase</keyword>
<dbReference type="GO" id="GO:0003968">
    <property type="term" value="F:RNA-directed RNA polymerase activity"/>
    <property type="evidence" value="ECO:0007669"/>
    <property type="project" value="UniProtKB-KW"/>
</dbReference>
<proteinExistence type="predicted"/>
<keyword evidence="1" id="KW-0548">Nucleotidyltransferase</keyword>
<organism evidence="1">
    <name type="scientific">Beihai bunya-like virus 4</name>
    <dbReference type="NCBI Taxonomy" id="1922374"/>
    <lineage>
        <taxon>Viruses</taxon>
        <taxon>Riboviria</taxon>
    </lineage>
</organism>
<sequence length="2965" mass="331983">MEMIRVVVSNNHWKIGTEGSDFQHKLIEWIRHHTAECRTAQEALHTFKNSITLELTDIDLSSYLPGFHVETTARLELVIEQAITLMMTGYTAANVMTVAFNRLVEAGPRPSPQQVMDMMKLITYGDLVLGVHNQPEREDHITISELQPSQGFFQEICDGLGISGENTRSRDGLIDQLPDIFNLMETVSLVLPAEMITQLALFGSKAALTHDQLAIYKPYSCNTGSVLPSFHLSPKRIEEDLLNERFGSILTQLGAIGPARDETSARRFIDRICEDLQFNPNTVIKGQYQNCSLINLVMAAFVHDTPQTSAATLSPFADFSAAIRERMHQEWGDRAYLPIKMWNRGNPDVEVAASRGSWRSYLKSTLTPFLTDSSVCFIIQQALNSIDSDSAVQVHQMLARVKGKCGELAAKAMVAAEGKFKIWTEGRDYWDIQGASKIVKESLPHLPDLISQDVDGGLTVYEVSVVTDTQVARSKRERDEKKWKGMTVSLRHIYLSPNQKRWPVRIQGRKVEYGNAKKIMELLHDCFAAVASERVPTDTAFTETLLQSRTKYMKARVPLDAVLAVTEDDLSKKADKWNERSIIETGGMLKDLASGSGWHKMVSEAMTVDLATEILQDVANRISDHMSENPGSKSQNLTENWEKLADAFESHCPYGTKSRDWKRKLPKVVRASKTHDLFPPIYTEGSHTMLTRSQTVECEVLADHLSGRIWTVTRGKNLYVPVQMLQTFPCFSGTHILICKMLVNRALSRLEKSQSDGKMAKDWSWRNCLADVGCMCNRVGEWKILHCSCATRVLHTLKEEPCSNCEYEEWNSTTGKLIEDCIRAHFKVFPDRIKSEFRISRSLLMNPQSLKFDHGENQEKIHKESLKKLNIRLSGSALIWQGQSLDEAKTALGCSEEDWVTACRLNLDEEAWDEPTCKAQINGLWDEFQLDGSVFDHFFDPDVVDAASAFQGGNTDVAELKQIFNKLSQHSWFQSAVMDSLISEAYLRTLGMEVKAGKFRVAGIHCSDSVLVRVSYTNFKSGRSHPCRIYDRNGIPSGNFFLNPELAEYKRMTVLTMIALHECLPKPYFDTGRDMAMLELCYNIYQTNSKNLSEFLGAFRFVVETTQSSFFSHKDLAKKVLLKPTEPLTQELIHTVIPANLKRQAICSADVSRCTREQFVKPPKEVEPPKCVCPFTGIELCGEDIHFAANLDVLLNTKLTDLHQAQAVMWRKHVAKQVKFLSDFADNDDLLYHGRRDSDVTIQQARRTCNQITDELLADRKPCQVNALMVRAACHIGSTHVSKSTVEKILTKPLWSESPAQLANTRAMNDHLADEEIRTTFSEQKSKIARKVASDLRTSEVRKSRMFNESTNTENATKGDFNAARSYLQSLTTDAKGDFKQVVDEAISLLHRNDKKDESKEAWVVLKASSQAGFPQPKVDEWSRIISLAYGLGGKAPKFKQGKAHVIFKSRKTALHMAHCARLITLALSPGNARETEEGDVVTIGYSDKGNFKSPQYKRSIVDHVLCRWKDFGGIMMPTAEPMWPIDHYELSEPPTKDNRWDAMTEEQMIDTIIACQCLQADDLSPNQLCEEVASQSNVFAYMVMRPDFEEEVVEVSDCSITQIMVAVLHPPLKDSEIIHTIKDSVFGFVGSVRSVMNVRRKLSKLKNHTTNKSIIKFYGIMKKLSSLPGTLAECMHQMTTSTETSKFSMAPKQQRGGHRPLGIGSLEAVVRMNAHEAFWRDMSKAVKNDILGNPKIKWNLLQRCYEGEPGHLTLSDNVDHKSWGDYNMPVHFCHMVNSLRHIIGDGMATSTNCALIDQGLRQEAPPNGVIEAIGAADYVPVGKERGPENEHTECIILGRTCSACQKLQEKKGRSIRGPGSTSFPNTGMIQGYPHALSGQYGSMQSRAEIKLVKMVYENMWKETWPDLSESASESIRSSDDMLLTWSVKVTETTTESGLNECHMALSEASRLFRMMTNQDESEKSTHSNCYSQIYSLPCHLGSNPPVSIKEAQGGTTHPSADSPKALVEEALSRCNSSTKWGMGPVYRMALYTHNITLGFRVCKLLRGGWNWPGRHSGIPMCLGGIPPLSLQNVLENNPAFTEMQCMKENTSISRVANNICNWTKVEAGQRYKDRLTGVDVNRVRKAHTSPIIKKIKADAKSIREKGEASIKELIDDPRAVHLVTNSSCTLMEVSGIDLASRISDEKIQEALGADKTSTQLLAESTGRKLCICPPHLKKTLLENLSLLRAKSKDYTARKLLGETTLEEDKNRHHPDTAPVLLATSAKARSANFELWTEEDEILTNFHTLVMLGKSTVPPDDILRRNAEFTEKVLKHIPTGKVALIEAQVRMAAKGPPEPKIHHVTSTIRDDSQQLGNYVEEVLFIQHFSDRYRQLSFSHLNSDTLTSDIRTIMNICPDLPATKEELEENILAIKLILQSTKKCKAEAHLPLEVGDHTPGNFICGMLFGCPVNEDVDLFEDEHKELVRCAGNTIIHLLDLGYAHAATLPCQSFFHLDVIAELSRVLDLPAESTAKRDLGVVMASCARKTGNIDLQMALSCLWNGGQVEFEAPRSYSMTSKIGEAKISHIADIGTIIQNEGKVILAFKRPPDRKQHIIKLCERALAYCSGRPDQKSGGKLDSWSPREESGWMEMSGDLISLQGFPSCLVLLGSYCEGWIKNAPLESRPQLLIAEWVGEHLLKVIKAQCIGKPVETVQRLSRGVFKSGSPESEENLTAEDWEVLSRTDHSEWRRVKAERFNQRIFRFQDTILCGATGSFQGYDDGSYPLEVKMVMISLLKRGLFPNGSNIRKAHSPTDRVHLNTVKAPACDGLDAAVTQVLIEVKEVEESLMEEWGGPDGSEMEDEEGEFFEVNTQRGAAETMVLDSLGGECLDDCMSEPWLGADSGLGLWISGLKCKCGMDVLEKGRCTLYYGVRQKNPHVQWSSKITHNPLGSWYQWQTKEGTHIDPIVMATLLLRGSVNGSACIT</sequence>
<reference evidence="1" key="1">
    <citation type="journal article" date="2016" name="Nature">
        <title>Redefining the invertebrate RNA virosphere.</title>
        <authorList>
            <person name="Shi M."/>
            <person name="Lin X.D."/>
            <person name="Tian J.H."/>
            <person name="Chen L.J."/>
            <person name="Chen X."/>
            <person name="Li C.X."/>
            <person name="Qin X.C."/>
            <person name="Li J."/>
            <person name="Cao J.P."/>
            <person name="Eden J.S."/>
            <person name="Buchmann J."/>
            <person name="Wang W."/>
            <person name="Xu J."/>
            <person name="Holmes E.C."/>
            <person name="Zhang Y.Z."/>
        </authorList>
    </citation>
    <scope>NUCLEOTIDE SEQUENCE</scope>
    <source>
        <strain evidence="1">BHCL81707</strain>
    </source>
</reference>
<dbReference type="EMBL" id="KX884740">
    <property type="protein sequence ID" value="APG79224.1"/>
    <property type="molecule type" value="Genomic_RNA"/>
</dbReference>
<protein>
    <submittedName>
        <fullName evidence="1">RNA-dependent RNA polymerase</fullName>
    </submittedName>
</protein>